<reference evidence="2 3" key="1">
    <citation type="journal article" date="2019" name="Int. J. Syst. Evol. Microbiol.">
        <title>The Global Catalogue of Microorganisms (GCM) 10K type strain sequencing project: providing services to taxonomists for standard genome sequencing and annotation.</title>
        <authorList>
            <consortium name="The Broad Institute Genomics Platform"/>
            <consortium name="The Broad Institute Genome Sequencing Center for Infectious Disease"/>
            <person name="Wu L."/>
            <person name="Ma J."/>
        </authorList>
    </citation>
    <scope>NUCLEOTIDE SEQUENCE [LARGE SCALE GENOMIC DNA]</scope>
    <source>
        <strain evidence="2 3">JCM 16328</strain>
    </source>
</reference>
<organism evidence="2 3">
    <name type="scientific">Natronoarchaeum mannanilyticum</name>
    <dbReference type="NCBI Taxonomy" id="926360"/>
    <lineage>
        <taxon>Archaea</taxon>
        <taxon>Methanobacteriati</taxon>
        <taxon>Methanobacteriota</taxon>
        <taxon>Stenosarchaea group</taxon>
        <taxon>Halobacteria</taxon>
        <taxon>Halobacteriales</taxon>
        <taxon>Natronoarchaeaceae</taxon>
    </lineage>
</organism>
<feature type="transmembrane region" description="Helical" evidence="1">
    <location>
        <begin position="65"/>
        <end position="83"/>
    </location>
</feature>
<comment type="caution">
    <text evidence="2">The sequence shown here is derived from an EMBL/GenBank/DDBJ whole genome shotgun (WGS) entry which is preliminary data.</text>
</comment>
<accession>A0AAV3TD78</accession>
<keyword evidence="1" id="KW-0812">Transmembrane</keyword>
<feature type="transmembrane region" description="Helical" evidence="1">
    <location>
        <begin position="35"/>
        <end position="53"/>
    </location>
</feature>
<dbReference type="AlphaFoldDB" id="A0AAV3TD78"/>
<keyword evidence="1" id="KW-1133">Transmembrane helix</keyword>
<sequence length="132" mass="13219">MNPLLGVWIGIAVTFAARGWDIEWHAANGAHSGIVPPHLLLALGYAVMAIAAARGRRGAAGRERTYLSAIALAAGVAAVGQIADQLMHLLAIEGVGIALAHLASTFGFLVAAFVAVVATVAAARSGAGEAAS</sequence>
<evidence type="ECO:0000256" key="1">
    <source>
        <dbReference type="SAM" id="Phobius"/>
    </source>
</evidence>
<keyword evidence="3" id="KW-1185">Reference proteome</keyword>
<keyword evidence="1" id="KW-0472">Membrane</keyword>
<evidence type="ECO:0000313" key="2">
    <source>
        <dbReference type="EMBL" id="GAA0680148.1"/>
    </source>
</evidence>
<name>A0AAV3TD78_9EURY</name>
<dbReference type="Proteomes" id="UP001500420">
    <property type="component" value="Unassembled WGS sequence"/>
</dbReference>
<gene>
    <name evidence="2" type="ORF">GCM10009020_31130</name>
</gene>
<dbReference type="EMBL" id="BAAADV010000007">
    <property type="protein sequence ID" value="GAA0680148.1"/>
    <property type="molecule type" value="Genomic_DNA"/>
</dbReference>
<proteinExistence type="predicted"/>
<protein>
    <submittedName>
        <fullName evidence="2">Uncharacterized protein</fullName>
    </submittedName>
</protein>
<evidence type="ECO:0000313" key="3">
    <source>
        <dbReference type="Proteomes" id="UP001500420"/>
    </source>
</evidence>
<dbReference type="RefSeq" id="WP_343775024.1">
    <property type="nucleotide sequence ID" value="NZ_BAAADV010000007.1"/>
</dbReference>
<feature type="transmembrane region" description="Helical" evidence="1">
    <location>
        <begin position="95"/>
        <end position="123"/>
    </location>
</feature>